<gene>
    <name evidence="2" type="ORF">GCM10007298_15950</name>
</gene>
<name>A0ABQ1UJT4_9NOCA</name>
<dbReference type="RefSeq" id="WP_188488516.1">
    <property type="nucleotide sequence ID" value="NZ_BMCS01000001.1"/>
</dbReference>
<keyword evidence="1" id="KW-0812">Transmembrane</keyword>
<dbReference type="Proteomes" id="UP000632454">
    <property type="component" value="Unassembled WGS sequence"/>
</dbReference>
<evidence type="ECO:0000313" key="2">
    <source>
        <dbReference type="EMBL" id="GGF20817.1"/>
    </source>
</evidence>
<keyword evidence="1" id="KW-0472">Membrane</keyword>
<keyword evidence="3" id="KW-1185">Reference proteome</keyword>
<sequence length="212" mass="23342">MFDTWKRTRAARRITRGDGHALQRFRWWQLPGRALFYLRRPDADYAVDVRHWQKQGSGGVRAGLYRDGRHCAESKLPAAFGVDGGTIEVAMSGFGIKRCHFVADDGSEHQLSPDPASAEGRRARLDNNHRAASRVIGVASTIILVTGLALLLLQLAEQISAVPPIANSVGIFTSPISLHVWSNIALGFATAIASTERSFRLRYHWLLDGAAN</sequence>
<feature type="transmembrane region" description="Helical" evidence="1">
    <location>
        <begin position="131"/>
        <end position="156"/>
    </location>
</feature>
<accession>A0ABQ1UJT4</accession>
<reference evidence="3" key="1">
    <citation type="journal article" date="2019" name="Int. J. Syst. Evol. Microbiol.">
        <title>The Global Catalogue of Microorganisms (GCM) 10K type strain sequencing project: providing services to taxonomists for standard genome sequencing and annotation.</title>
        <authorList>
            <consortium name="The Broad Institute Genomics Platform"/>
            <consortium name="The Broad Institute Genome Sequencing Center for Infectious Disease"/>
            <person name="Wu L."/>
            <person name="Ma J."/>
        </authorList>
    </citation>
    <scope>NUCLEOTIDE SEQUENCE [LARGE SCALE GENOMIC DNA]</scope>
    <source>
        <strain evidence="3">CCM 7855</strain>
    </source>
</reference>
<organism evidence="2 3">
    <name type="scientific">Williamsia phyllosphaerae</name>
    <dbReference type="NCBI Taxonomy" id="885042"/>
    <lineage>
        <taxon>Bacteria</taxon>
        <taxon>Bacillati</taxon>
        <taxon>Actinomycetota</taxon>
        <taxon>Actinomycetes</taxon>
        <taxon>Mycobacteriales</taxon>
        <taxon>Nocardiaceae</taxon>
        <taxon>Williamsia</taxon>
    </lineage>
</organism>
<evidence type="ECO:0000256" key="1">
    <source>
        <dbReference type="SAM" id="Phobius"/>
    </source>
</evidence>
<keyword evidence="1" id="KW-1133">Transmembrane helix</keyword>
<protein>
    <submittedName>
        <fullName evidence="2">Uncharacterized protein</fullName>
    </submittedName>
</protein>
<proteinExistence type="predicted"/>
<dbReference type="EMBL" id="BMCS01000001">
    <property type="protein sequence ID" value="GGF20817.1"/>
    <property type="molecule type" value="Genomic_DNA"/>
</dbReference>
<comment type="caution">
    <text evidence="2">The sequence shown here is derived from an EMBL/GenBank/DDBJ whole genome shotgun (WGS) entry which is preliminary data.</text>
</comment>
<feature type="transmembrane region" description="Helical" evidence="1">
    <location>
        <begin position="176"/>
        <end position="194"/>
    </location>
</feature>
<evidence type="ECO:0000313" key="3">
    <source>
        <dbReference type="Proteomes" id="UP000632454"/>
    </source>
</evidence>